<evidence type="ECO:0000313" key="3">
    <source>
        <dbReference type="Proteomes" id="UP001652582"/>
    </source>
</evidence>
<gene>
    <name evidence="4" type="primary">LOC128199376</name>
</gene>
<accession>A0ABM3LZU2</accession>
<feature type="compositionally biased region" description="Basic and acidic residues" evidence="1">
    <location>
        <begin position="796"/>
        <end position="813"/>
    </location>
</feature>
<evidence type="ECO:0000256" key="2">
    <source>
        <dbReference type="SAM" id="SignalP"/>
    </source>
</evidence>
<proteinExistence type="predicted"/>
<reference evidence="4" key="1">
    <citation type="submission" date="2025-08" db="UniProtKB">
        <authorList>
            <consortium name="RefSeq"/>
        </authorList>
    </citation>
    <scope>IDENTIFICATION</scope>
</reference>
<feature type="compositionally biased region" description="Polar residues" evidence="1">
    <location>
        <begin position="830"/>
        <end position="843"/>
    </location>
</feature>
<feature type="chain" id="PRO_5046373740" evidence="2">
    <location>
        <begin position="23"/>
        <end position="843"/>
    </location>
</feature>
<evidence type="ECO:0000256" key="1">
    <source>
        <dbReference type="SAM" id="MobiDB-lite"/>
    </source>
</evidence>
<dbReference type="RefSeq" id="XP_052744585.1">
    <property type="nucleotide sequence ID" value="XM_052888625.1"/>
</dbReference>
<dbReference type="Proteomes" id="UP001652582">
    <property type="component" value="Chromosome 23"/>
</dbReference>
<organism evidence="3 4">
    <name type="scientific">Bicyclus anynana</name>
    <name type="common">Squinting bush brown butterfly</name>
    <dbReference type="NCBI Taxonomy" id="110368"/>
    <lineage>
        <taxon>Eukaryota</taxon>
        <taxon>Metazoa</taxon>
        <taxon>Ecdysozoa</taxon>
        <taxon>Arthropoda</taxon>
        <taxon>Hexapoda</taxon>
        <taxon>Insecta</taxon>
        <taxon>Pterygota</taxon>
        <taxon>Neoptera</taxon>
        <taxon>Endopterygota</taxon>
        <taxon>Lepidoptera</taxon>
        <taxon>Glossata</taxon>
        <taxon>Ditrysia</taxon>
        <taxon>Papilionoidea</taxon>
        <taxon>Nymphalidae</taxon>
        <taxon>Satyrinae</taxon>
        <taxon>Satyrini</taxon>
        <taxon>Mycalesina</taxon>
        <taxon>Bicyclus</taxon>
    </lineage>
</organism>
<keyword evidence="2" id="KW-0732">Signal</keyword>
<feature type="signal peptide" evidence="2">
    <location>
        <begin position="1"/>
        <end position="22"/>
    </location>
</feature>
<keyword evidence="3" id="KW-1185">Reference proteome</keyword>
<feature type="region of interest" description="Disordered" evidence="1">
    <location>
        <begin position="796"/>
        <end position="843"/>
    </location>
</feature>
<protein>
    <submittedName>
        <fullName evidence="4">Uncharacterized protein LOC128199376</fullName>
    </submittedName>
</protein>
<sequence>MEKYKIFACLVILFFHVRESLSRNLKDEETNNSPRIRRHLEEWNSKECVCFPKTKAGPSVSEYFPSYDTQERLIVYLYRNTQTNELTAYIPSWKKQNLFPDLTFDLGDELKSVTSERIVDLFDNAHFTAGDDLIPIFPNTEHAITMKVESEPSFNIGEYNGISTDNVDTIVKSPKELTIPTDANKILDGVKPNFNINTLVYSPSEELTIPHDGYNIYSDLKPNFNIYTLANSPSEELIIPPDGNNIYNGVKPGFDLNTLVESPPGETTIHDGNNIPIGVKPNFYHKSFWQYLPERLTMPPYINMPTNGKQNINLNSLSEFSPGELDVPEGYNIQDSNKPQSSNRFYFADIPSHESMPPDTMYKITSDKPFFNLNALSESSPDELTIPDGDSITVNDERRKYLYINSPVKPLPVEKIILQNQNIITTPKSHAIFNEQNKDVPDIDGIYEHILSAVKVDELTPIPLLNQTNLNFKFDIPNRTSPDTLIANKANMKINAEPGFQRRVKYLPGYIGVFSPPKSDNAIIPSWIEMNDQSRPTDLMNFGFLPSTYTNPTFNSWFSEQMKTIRLNRPSISNAINLNSFRVLLIKALYDNGINISKDGRMYDSKGNLLKMSHLQLRPILLGDPMDYEKLIASGKCVIPYNIPYLEAVLVILVYPPRILAIIPLDFKNALDNQPKGSLLSSRSVTPEDPENEDNLYDQNHDFLNLSENETNEPINEYVSIDSYSVPLQNDYYYKSAATDQTMDQRMEDRPQTTNRRTFINVPTETISVETVSEPKLAPNNQEIYEPNITFLDEKNDIEENKLPEHGDQQDQKPDDEDDTLFIRIVGGNPATSSGTPVSSRGR</sequence>
<dbReference type="GeneID" id="128199376"/>
<evidence type="ECO:0000313" key="4">
    <source>
        <dbReference type="RefSeq" id="XP_052744585.1"/>
    </source>
</evidence>
<name>A0ABM3LZU2_BICAN</name>